<evidence type="ECO:0000259" key="4">
    <source>
        <dbReference type="Pfam" id="PF25221"/>
    </source>
</evidence>
<dbReference type="AlphaFoldDB" id="A0A5K7S806"/>
<feature type="signal peptide" evidence="2">
    <location>
        <begin position="1"/>
        <end position="22"/>
    </location>
</feature>
<feature type="transmembrane region" description="Helical" evidence="1">
    <location>
        <begin position="340"/>
        <end position="358"/>
    </location>
</feature>
<dbReference type="Proteomes" id="UP001193389">
    <property type="component" value="Chromosome"/>
</dbReference>
<feature type="chain" id="PRO_5024359746" description="DUF4105 domain-containing protein" evidence="2">
    <location>
        <begin position="23"/>
        <end position="385"/>
    </location>
</feature>
<accession>A0A5K7S806</accession>
<keyword evidence="1" id="KW-0812">Transmembrane</keyword>
<feature type="transmembrane region" description="Helical" evidence="1">
    <location>
        <begin position="253"/>
        <end position="272"/>
    </location>
</feature>
<protein>
    <recommendedName>
        <fullName evidence="7">DUF4105 domain-containing protein</fullName>
    </recommendedName>
</protein>
<evidence type="ECO:0000313" key="6">
    <source>
        <dbReference type="Proteomes" id="UP001193389"/>
    </source>
</evidence>
<evidence type="ECO:0000259" key="3">
    <source>
        <dbReference type="Pfam" id="PF13387"/>
    </source>
</evidence>
<dbReference type="InterPro" id="IPR025178">
    <property type="entry name" value="Lnb_N"/>
</dbReference>
<keyword evidence="2" id="KW-0732">Signal</keyword>
<keyword evidence="1" id="KW-0472">Membrane</keyword>
<dbReference type="InterPro" id="IPR057436">
    <property type="entry name" value="5TMH_Lnb"/>
</dbReference>
<feature type="transmembrane region" description="Helical" evidence="1">
    <location>
        <begin position="364"/>
        <end position="381"/>
    </location>
</feature>
<evidence type="ECO:0008006" key="7">
    <source>
        <dbReference type="Google" id="ProtNLM"/>
    </source>
</evidence>
<evidence type="ECO:0000256" key="1">
    <source>
        <dbReference type="SAM" id="Phobius"/>
    </source>
</evidence>
<feature type="transmembrane region" description="Helical" evidence="1">
    <location>
        <begin position="316"/>
        <end position="333"/>
    </location>
</feature>
<dbReference type="KEGG" id="anf:AQPE_1839"/>
<name>A0A5K7S806_9BACT</name>
<dbReference type="Pfam" id="PF25221">
    <property type="entry name" value="5TMH_Lnb"/>
    <property type="match status" value="1"/>
</dbReference>
<keyword evidence="1" id="KW-1133">Transmembrane helix</keyword>
<dbReference type="RefSeq" id="WP_318350661.1">
    <property type="nucleotide sequence ID" value="NZ_AP018694.1"/>
</dbReference>
<evidence type="ECO:0000313" key="5">
    <source>
        <dbReference type="EMBL" id="BBE17682.1"/>
    </source>
</evidence>
<feature type="domain" description="Lnb N-terminal periplasmic" evidence="3">
    <location>
        <begin position="22"/>
        <end position="179"/>
    </location>
</feature>
<organism evidence="5 6">
    <name type="scientific">Aquipluma nitroreducens</name>
    <dbReference type="NCBI Taxonomy" id="2010828"/>
    <lineage>
        <taxon>Bacteria</taxon>
        <taxon>Pseudomonadati</taxon>
        <taxon>Bacteroidota</taxon>
        <taxon>Bacteroidia</taxon>
        <taxon>Marinilabiliales</taxon>
        <taxon>Prolixibacteraceae</taxon>
        <taxon>Aquipluma</taxon>
    </lineage>
</organism>
<dbReference type="Pfam" id="PF13387">
    <property type="entry name" value="Lnb_N"/>
    <property type="match status" value="1"/>
</dbReference>
<evidence type="ECO:0000256" key="2">
    <source>
        <dbReference type="SAM" id="SignalP"/>
    </source>
</evidence>
<feature type="domain" description="Lnb-like transmembrane" evidence="4">
    <location>
        <begin position="251"/>
        <end position="382"/>
    </location>
</feature>
<reference evidence="5" key="1">
    <citation type="journal article" date="2020" name="Int. J. Syst. Evol. Microbiol.">
        <title>Aquipluma nitroreducens gen. nov. sp. nov., a novel facultatively anaerobic bacterium isolated from a freshwater lake.</title>
        <authorList>
            <person name="Watanabe M."/>
            <person name="Kojima H."/>
            <person name="Fukui M."/>
        </authorList>
    </citation>
    <scope>NUCLEOTIDE SEQUENCE</scope>
    <source>
        <strain evidence="5">MeG22</strain>
    </source>
</reference>
<gene>
    <name evidence="5" type="ORF">AQPE_1839</name>
</gene>
<feature type="transmembrane region" description="Helical" evidence="1">
    <location>
        <begin position="284"/>
        <end position="304"/>
    </location>
</feature>
<sequence>MQIRYFFLIVLSLLIFQSKVSAQQLSPEATVSILTCDPGTDVGEWYGHSAIRIADPTLNLDAVFNYGLFSFETPNFMYRFAKGQTDYAMGGERFKSWLPQYDEEKRSVYEQVLNLTTEGKNKLFQALLENAKPENRVYRYNFFMDNCATRVRDMIERNAGEPIQFTDNHPTESYRDLIKKFHHSFRWFDLGIDLLVGKKADQPVSAYGQMFLPDYLKDQFAKAEITVDGKPQPLVLETRTLREYPNSKLNSDWPWPAIVFGILFLIIAAFSVRSFLQKKRIDWLDYWLLGLSGFAGLIIGWFTLYSEHPAMSPNYNLLWAFPLNLFFAGLWAVKKWRPQARYYFWLSGALLILSFVAGQQFNPAVYFLILILLVRVVVNLIPEKK</sequence>
<keyword evidence="6" id="KW-1185">Reference proteome</keyword>
<dbReference type="EMBL" id="AP018694">
    <property type="protein sequence ID" value="BBE17682.1"/>
    <property type="molecule type" value="Genomic_DNA"/>
</dbReference>
<proteinExistence type="predicted"/>